<protein>
    <submittedName>
        <fullName evidence="2">Uncharacterized protein</fullName>
    </submittedName>
</protein>
<name>A0A150PFA3_SORCE</name>
<proteinExistence type="predicted"/>
<accession>A0A150PFA3</accession>
<gene>
    <name evidence="2" type="ORF">BE08_03170</name>
</gene>
<evidence type="ECO:0000256" key="1">
    <source>
        <dbReference type="SAM" id="MobiDB-lite"/>
    </source>
</evidence>
<comment type="caution">
    <text evidence="2">The sequence shown here is derived from an EMBL/GenBank/DDBJ whole genome shotgun (WGS) entry which is preliminary data.</text>
</comment>
<feature type="region of interest" description="Disordered" evidence="1">
    <location>
        <begin position="1"/>
        <end position="23"/>
    </location>
</feature>
<dbReference type="AlphaFoldDB" id="A0A150PFA3"/>
<organism evidence="2 3">
    <name type="scientific">Sorangium cellulosum</name>
    <name type="common">Polyangium cellulosum</name>
    <dbReference type="NCBI Taxonomy" id="56"/>
    <lineage>
        <taxon>Bacteria</taxon>
        <taxon>Pseudomonadati</taxon>
        <taxon>Myxococcota</taxon>
        <taxon>Polyangia</taxon>
        <taxon>Polyangiales</taxon>
        <taxon>Polyangiaceae</taxon>
        <taxon>Sorangium</taxon>
    </lineage>
</organism>
<evidence type="ECO:0000313" key="2">
    <source>
        <dbReference type="EMBL" id="KYF54356.1"/>
    </source>
</evidence>
<reference evidence="2 3" key="1">
    <citation type="submission" date="2014-02" db="EMBL/GenBank/DDBJ databases">
        <title>The small core and large imbalanced accessory genome model reveals a collaborative survival strategy of Sorangium cellulosum strains in nature.</title>
        <authorList>
            <person name="Han K."/>
            <person name="Peng R."/>
            <person name="Blom J."/>
            <person name="Li Y.-Z."/>
        </authorList>
    </citation>
    <scope>NUCLEOTIDE SEQUENCE [LARGE SCALE GENOMIC DNA]</scope>
    <source>
        <strain evidence="2 3">So0157-25</strain>
    </source>
</reference>
<dbReference type="Proteomes" id="UP000075420">
    <property type="component" value="Unassembled WGS sequence"/>
</dbReference>
<sequence length="137" mass="15395">MRRRELGFKRKGDGRHQERIRRPDPRRIHVEPTEKNLTGVAGLAPFGAFLRELGIDAALSRRFSRLKTGRTVIYPMAAQMRPLMDSALAGEERVFGIEALAVDPLFVRLTGGVVPSIDTVYRDCVFRADVTADSERT</sequence>
<evidence type="ECO:0000313" key="3">
    <source>
        <dbReference type="Proteomes" id="UP000075420"/>
    </source>
</evidence>
<dbReference type="EMBL" id="JELY01001870">
    <property type="protein sequence ID" value="KYF54356.1"/>
    <property type="molecule type" value="Genomic_DNA"/>
</dbReference>